<reference evidence="3" key="1">
    <citation type="journal article" date="2023" name="Mol. Phylogenet. Evol.">
        <title>Genome-scale phylogeny and comparative genomics of the fungal order Sordariales.</title>
        <authorList>
            <person name="Hensen N."/>
            <person name="Bonometti L."/>
            <person name="Westerberg I."/>
            <person name="Brannstrom I.O."/>
            <person name="Guillou S."/>
            <person name="Cros-Aarteil S."/>
            <person name="Calhoun S."/>
            <person name="Haridas S."/>
            <person name="Kuo A."/>
            <person name="Mondo S."/>
            <person name="Pangilinan J."/>
            <person name="Riley R."/>
            <person name="LaButti K."/>
            <person name="Andreopoulos B."/>
            <person name="Lipzen A."/>
            <person name="Chen C."/>
            <person name="Yan M."/>
            <person name="Daum C."/>
            <person name="Ng V."/>
            <person name="Clum A."/>
            <person name="Steindorff A."/>
            <person name="Ohm R.A."/>
            <person name="Martin F."/>
            <person name="Silar P."/>
            <person name="Natvig D.O."/>
            <person name="Lalanne C."/>
            <person name="Gautier V."/>
            <person name="Ament-Velasquez S.L."/>
            <person name="Kruys A."/>
            <person name="Hutchinson M.I."/>
            <person name="Powell A.J."/>
            <person name="Barry K."/>
            <person name="Miller A.N."/>
            <person name="Grigoriev I.V."/>
            <person name="Debuchy R."/>
            <person name="Gladieux P."/>
            <person name="Hiltunen Thoren M."/>
            <person name="Johannesson H."/>
        </authorList>
    </citation>
    <scope>NUCLEOTIDE SEQUENCE [LARGE SCALE GENOMIC DNA]</scope>
    <source>
        <strain evidence="3">CBS 340.73</strain>
    </source>
</reference>
<organism evidence="2 3">
    <name type="scientific">Diplogelasinospora grovesii</name>
    <dbReference type="NCBI Taxonomy" id="303347"/>
    <lineage>
        <taxon>Eukaryota</taxon>
        <taxon>Fungi</taxon>
        <taxon>Dikarya</taxon>
        <taxon>Ascomycota</taxon>
        <taxon>Pezizomycotina</taxon>
        <taxon>Sordariomycetes</taxon>
        <taxon>Sordariomycetidae</taxon>
        <taxon>Sordariales</taxon>
        <taxon>Diplogelasinosporaceae</taxon>
        <taxon>Diplogelasinospora</taxon>
    </lineage>
</organism>
<evidence type="ECO:0000313" key="3">
    <source>
        <dbReference type="Proteomes" id="UP001303473"/>
    </source>
</evidence>
<feature type="region of interest" description="Disordered" evidence="1">
    <location>
        <begin position="237"/>
        <end position="307"/>
    </location>
</feature>
<dbReference type="AlphaFoldDB" id="A0AAN6N5T4"/>
<accession>A0AAN6N5T4</accession>
<gene>
    <name evidence="2" type="ORF">QBC46DRAFT_175314</name>
</gene>
<name>A0AAN6N5T4_9PEZI</name>
<sequence length="307" mass="33167">MWNGESNFRGLIMPTHFIDFTDVQQQQQQQDQPDPDLGLNLNPGGNTADNFVAGKENGTTTSSHAEHNAAANEVDMSFDFELTDLIPLDTVMKDPDNIDWDLLDSCLWGSNNDINNNFDYSNRISISDSNANHGQTNTNHVIHDTAPNTVNDSRHGEAAPPASSANRDLDYIDFPGLNSGQHSDIHPCVTHRRLQTSYDGSAGRNPGLQRTVNPGHEADLQVTRGIIDSNLLGHSMGPGSNNVLDGGSNSSSGNDSELRASGLVEIGRDPRLNSRASFGLGSGPRPSPGLEESSAGFTFNPRMNIYN</sequence>
<feature type="compositionally biased region" description="Low complexity" evidence="1">
    <location>
        <begin position="239"/>
        <end position="255"/>
    </location>
</feature>
<proteinExistence type="predicted"/>
<protein>
    <submittedName>
        <fullName evidence="2">Uncharacterized protein</fullName>
    </submittedName>
</protein>
<feature type="compositionally biased region" description="Low complexity" evidence="1">
    <location>
        <begin position="24"/>
        <end position="46"/>
    </location>
</feature>
<feature type="region of interest" description="Disordered" evidence="1">
    <location>
        <begin position="23"/>
        <end position="46"/>
    </location>
</feature>
<evidence type="ECO:0000256" key="1">
    <source>
        <dbReference type="SAM" id="MobiDB-lite"/>
    </source>
</evidence>
<dbReference type="Proteomes" id="UP001303473">
    <property type="component" value="Unassembled WGS sequence"/>
</dbReference>
<comment type="caution">
    <text evidence="2">The sequence shown here is derived from an EMBL/GenBank/DDBJ whole genome shotgun (WGS) entry which is preliminary data.</text>
</comment>
<keyword evidence="3" id="KW-1185">Reference proteome</keyword>
<evidence type="ECO:0000313" key="2">
    <source>
        <dbReference type="EMBL" id="KAK3937917.1"/>
    </source>
</evidence>
<dbReference type="EMBL" id="MU853842">
    <property type="protein sequence ID" value="KAK3937917.1"/>
    <property type="molecule type" value="Genomic_DNA"/>
</dbReference>